<accession>A0A4D7B993</accession>
<dbReference type="GO" id="GO:0005737">
    <property type="term" value="C:cytoplasm"/>
    <property type="evidence" value="ECO:0007669"/>
    <property type="project" value="TreeGrafter"/>
</dbReference>
<sequence>MAVTLHGYHYSVYLRIARMVLAEKGVAYDRVEVNPFAQDMPESYLKLHPFRRVPTLVDDGFVLYETGAITRYIDDAFAGPALQPLAARERARMAQIISMIDSYGYIPLVRQVFAQRVFGPRLGRSTDEDLIRTGIDGASRFLTALEDLAARERRADGGGPLAGGAVSLADLHLAPMVAYFTAAPEGHSLMRNYPRLSAWWAFMRNRPGLSDTDPGLPG</sequence>
<dbReference type="AlphaFoldDB" id="A0A4D7B993"/>
<dbReference type="PANTHER" id="PTHR43900">
    <property type="entry name" value="GLUTATHIONE S-TRANSFERASE RHO"/>
    <property type="match status" value="1"/>
</dbReference>
<dbReference type="InterPro" id="IPR036249">
    <property type="entry name" value="Thioredoxin-like_sf"/>
</dbReference>
<protein>
    <recommendedName>
        <fullName evidence="1">glutathione transferase</fullName>
        <ecNumber evidence="1">2.5.1.18</ecNumber>
    </recommendedName>
</protein>
<keyword evidence="6" id="KW-1185">Reference proteome</keyword>
<evidence type="ECO:0000313" key="5">
    <source>
        <dbReference type="EMBL" id="QCI67080.1"/>
    </source>
</evidence>
<name>A0A4D7B993_9HYPH</name>
<reference evidence="5 6" key="1">
    <citation type="submission" date="2019-04" db="EMBL/GenBank/DDBJ databases">
        <title>Phreatobacter aquaticus sp. nov.</title>
        <authorList>
            <person name="Choi A."/>
        </authorList>
    </citation>
    <scope>NUCLEOTIDE SEQUENCE [LARGE SCALE GENOMIC DNA]</scope>
    <source>
        <strain evidence="5 6">KCTC 52518</strain>
    </source>
</reference>
<dbReference type="EC" id="2.5.1.18" evidence="1"/>
<dbReference type="PROSITE" id="PS50405">
    <property type="entry name" value="GST_CTER"/>
    <property type="match status" value="1"/>
</dbReference>
<dbReference type="GO" id="GO:0043295">
    <property type="term" value="F:glutathione binding"/>
    <property type="evidence" value="ECO:0007669"/>
    <property type="project" value="TreeGrafter"/>
</dbReference>
<dbReference type="Pfam" id="PF13410">
    <property type="entry name" value="GST_C_2"/>
    <property type="match status" value="1"/>
</dbReference>
<keyword evidence="2 5" id="KW-0808">Transferase</keyword>
<dbReference type="InterPro" id="IPR036282">
    <property type="entry name" value="Glutathione-S-Trfase_C_sf"/>
</dbReference>
<dbReference type="InterPro" id="IPR004045">
    <property type="entry name" value="Glutathione_S-Trfase_N"/>
</dbReference>
<dbReference type="InterPro" id="IPR040079">
    <property type="entry name" value="Glutathione_S-Trfase"/>
</dbReference>
<dbReference type="Proteomes" id="UP000298781">
    <property type="component" value="Chromosome"/>
</dbReference>
<dbReference type="OrthoDB" id="9797500at2"/>
<evidence type="ECO:0000256" key="2">
    <source>
        <dbReference type="ARBA" id="ARBA00022679"/>
    </source>
</evidence>
<dbReference type="RefSeq" id="WP_136962518.1">
    <property type="nucleotide sequence ID" value="NZ_CP039690.1"/>
</dbReference>
<feature type="domain" description="GST N-terminal" evidence="3">
    <location>
        <begin position="1"/>
        <end position="81"/>
    </location>
</feature>
<dbReference type="KEGG" id="pstg:E8M01_24270"/>
<dbReference type="EMBL" id="CP039690">
    <property type="protein sequence ID" value="QCI67080.1"/>
    <property type="molecule type" value="Genomic_DNA"/>
</dbReference>
<evidence type="ECO:0000259" key="4">
    <source>
        <dbReference type="PROSITE" id="PS50405"/>
    </source>
</evidence>
<dbReference type="PANTHER" id="PTHR43900:SF3">
    <property type="entry name" value="GLUTATHIONE S-TRANSFERASE RHO"/>
    <property type="match status" value="1"/>
</dbReference>
<dbReference type="Gene3D" id="1.20.1050.10">
    <property type="match status" value="1"/>
</dbReference>
<dbReference type="InterPro" id="IPR010987">
    <property type="entry name" value="Glutathione-S-Trfase_C-like"/>
</dbReference>
<dbReference type="Pfam" id="PF13417">
    <property type="entry name" value="GST_N_3"/>
    <property type="match status" value="1"/>
</dbReference>
<dbReference type="SUPFAM" id="SSF47616">
    <property type="entry name" value="GST C-terminal domain-like"/>
    <property type="match status" value="1"/>
</dbReference>
<evidence type="ECO:0000259" key="3">
    <source>
        <dbReference type="PROSITE" id="PS50404"/>
    </source>
</evidence>
<proteinExistence type="predicted"/>
<dbReference type="SFLD" id="SFLDS00019">
    <property type="entry name" value="Glutathione_Transferase_(cytos"/>
    <property type="match status" value="1"/>
</dbReference>
<organism evidence="5 6">
    <name type="scientific">Phreatobacter stygius</name>
    <dbReference type="NCBI Taxonomy" id="1940610"/>
    <lineage>
        <taxon>Bacteria</taxon>
        <taxon>Pseudomonadati</taxon>
        <taxon>Pseudomonadota</taxon>
        <taxon>Alphaproteobacteria</taxon>
        <taxon>Hyphomicrobiales</taxon>
        <taxon>Phreatobacteraceae</taxon>
        <taxon>Phreatobacter</taxon>
    </lineage>
</organism>
<dbReference type="GO" id="GO:0004364">
    <property type="term" value="F:glutathione transferase activity"/>
    <property type="evidence" value="ECO:0007669"/>
    <property type="project" value="UniProtKB-EC"/>
</dbReference>
<dbReference type="SUPFAM" id="SSF52833">
    <property type="entry name" value="Thioredoxin-like"/>
    <property type="match status" value="1"/>
</dbReference>
<evidence type="ECO:0000313" key="6">
    <source>
        <dbReference type="Proteomes" id="UP000298781"/>
    </source>
</evidence>
<dbReference type="Gene3D" id="3.40.30.10">
    <property type="entry name" value="Glutaredoxin"/>
    <property type="match status" value="1"/>
</dbReference>
<feature type="domain" description="GST C-terminal" evidence="4">
    <location>
        <begin position="86"/>
        <end position="218"/>
    </location>
</feature>
<dbReference type="SFLD" id="SFLDG00358">
    <property type="entry name" value="Main_(cytGST)"/>
    <property type="match status" value="1"/>
</dbReference>
<dbReference type="PROSITE" id="PS50404">
    <property type="entry name" value="GST_NTER"/>
    <property type="match status" value="1"/>
</dbReference>
<evidence type="ECO:0000256" key="1">
    <source>
        <dbReference type="ARBA" id="ARBA00012452"/>
    </source>
</evidence>
<gene>
    <name evidence="5" type="ORF">E8M01_24270</name>
</gene>